<evidence type="ECO:0000313" key="1">
    <source>
        <dbReference type="EMBL" id="SVA99102.1"/>
    </source>
</evidence>
<name>A0A382ADD4_9ZZZZ</name>
<reference evidence="1" key="1">
    <citation type="submission" date="2018-05" db="EMBL/GenBank/DDBJ databases">
        <authorList>
            <person name="Lanie J.A."/>
            <person name="Ng W.-L."/>
            <person name="Kazmierczak K.M."/>
            <person name="Andrzejewski T.M."/>
            <person name="Davidsen T.M."/>
            <person name="Wayne K.J."/>
            <person name="Tettelin H."/>
            <person name="Glass J.I."/>
            <person name="Rusch D."/>
            <person name="Podicherti R."/>
            <person name="Tsui H.-C.T."/>
            <person name="Winkler M.E."/>
        </authorList>
    </citation>
    <scope>NUCLEOTIDE SEQUENCE</scope>
</reference>
<gene>
    <name evidence="1" type="ORF">METZ01_LOCUS151956</name>
</gene>
<organism evidence="1">
    <name type="scientific">marine metagenome</name>
    <dbReference type="NCBI Taxonomy" id="408172"/>
    <lineage>
        <taxon>unclassified sequences</taxon>
        <taxon>metagenomes</taxon>
        <taxon>ecological metagenomes</taxon>
    </lineage>
</organism>
<proteinExistence type="predicted"/>
<accession>A0A382ADD4</accession>
<dbReference type="EMBL" id="UINC01024776">
    <property type="protein sequence ID" value="SVA99102.1"/>
    <property type="molecule type" value="Genomic_DNA"/>
</dbReference>
<dbReference type="AlphaFoldDB" id="A0A382ADD4"/>
<sequence length="52" mass="6162">MKHMIKWLKICALLLTIMLGLHSIEIVYDIMYHNEAGILFKKHDYHAPDKPK</sequence>
<protein>
    <submittedName>
        <fullName evidence="1">Uncharacterized protein</fullName>
    </submittedName>
</protein>